<dbReference type="Pfam" id="PF20420">
    <property type="entry name" value="DUF6702"/>
    <property type="match status" value="1"/>
</dbReference>
<name>A0A2T1N7X8_9FLAO</name>
<sequence>MKSIKLISVIAIFFLCSFNTLHKYYVSITQIEFVEEQQSVQIISRIFIDDFESVLRKRYDKNITLDRGDDETQIDDYIKKYLLTKIEISINNQEVIPNFIGKKYDDGIMHCYLEIENIKSISTFQIKNKVLFDMFEDQKNVIRTNINNKNKTVVLTAQNDKGLLNF</sequence>
<dbReference type="InterPro" id="IPR046525">
    <property type="entry name" value="DUF6702"/>
</dbReference>
<comment type="caution">
    <text evidence="1">The sequence shown here is derived from an EMBL/GenBank/DDBJ whole genome shotgun (WGS) entry which is preliminary data.</text>
</comment>
<evidence type="ECO:0000313" key="1">
    <source>
        <dbReference type="EMBL" id="PSG87980.1"/>
    </source>
</evidence>
<accession>A0A2T1N7X8</accession>
<dbReference type="AlphaFoldDB" id="A0A2T1N7X8"/>
<dbReference type="EMBL" id="PXOT01000025">
    <property type="protein sequence ID" value="PSG87980.1"/>
    <property type="molecule type" value="Genomic_DNA"/>
</dbReference>
<organism evidence="1 2">
    <name type="scientific">Mesoflavibacter zeaxanthinifaciens subsp. sabulilitoris</name>
    <dbReference type="NCBI Taxonomy" id="1520893"/>
    <lineage>
        <taxon>Bacteria</taxon>
        <taxon>Pseudomonadati</taxon>
        <taxon>Bacteroidota</taxon>
        <taxon>Flavobacteriia</taxon>
        <taxon>Flavobacteriales</taxon>
        <taxon>Flavobacteriaceae</taxon>
        <taxon>Mesoflavibacter</taxon>
    </lineage>
</organism>
<dbReference type="OrthoDB" id="5735516at2"/>
<dbReference type="Proteomes" id="UP000238430">
    <property type="component" value="Unassembled WGS sequence"/>
</dbReference>
<protein>
    <submittedName>
        <fullName evidence="1">Peptidase E</fullName>
    </submittedName>
</protein>
<keyword evidence="2" id="KW-1185">Reference proteome</keyword>
<reference evidence="1 2" key="1">
    <citation type="submission" date="2018-03" db="EMBL/GenBank/DDBJ databases">
        <title>Mesoflavibacter sp. HG37 and Mesoflavibacter sp. HG96 sp.nov., two marine bacteria isolated from seawater of Western Pacific Ocean.</title>
        <authorList>
            <person name="Cheng H."/>
            <person name="Wu Y.-H."/>
            <person name="Guo L.-L."/>
            <person name="Xu X.-W."/>
        </authorList>
    </citation>
    <scope>NUCLEOTIDE SEQUENCE [LARGE SCALE GENOMIC DNA]</scope>
    <source>
        <strain evidence="1 2">KCTC 42117</strain>
    </source>
</reference>
<evidence type="ECO:0000313" key="2">
    <source>
        <dbReference type="Proteomes" id="UP000238430"/>
    </source>
</evidence>
<dbReference type="RefSeq" id="WP_106680172.1">
    <property type="nucleotide sequence ID" value="NZ_JACHWV010000004.1"/>
</dbReference>
<proteinExistence type="predicted"/>
<gene>
    <name evidence="1" type="ORF">C7H61_12280</name>
</gene>